<comment type="cofactor">
    <cofactor evidence="1">
        <name>FAD</name>
        <dbReference type="ChEBI" id="CHEBI:57692"/>
    </cofactor>
</comment>
<reference evidence="8 9" key="1">
    <citation type="submission" date="2017-05" db="EMBL/GenBank/DDBJ databases">
        <title>Genome sequence for an aflatoxigenic pathogen of Argentinian peanut, Aspergillus arachidicola.</title>
        <authorList>
            <person name="Moore G."/>
            <person name="Beltz S.B."/>
            <person name="Mack B.M."/>
        </authorList>
    </citation>
    <scope>NUCLEOTIDE SEQUENCE [LARGE SCALE GENOMIC DNA]</scope>
    <source>
        <strain evidence="8 9">CBS 117610</strain>
    </source>
</reference>
<dbReference type="PRINTS" id="PR00080">
    <property type="entry name" value="SDRFAMILY"/>
</dbReference>
<dbReference type="Proteomes" id="UP000231358">
    <property type="component" value="Unassembled WGS sequence"/>
</dbReference>
<dbReference type="InterPro" id="IPR057326">
    <property type="entry name" value="KR_dom"/>
</dbReference>
<dbReference type="Pfam" id="PF00106">
    <property type="entry name" value="adh_short"/>
    <property type="match status" value="1"/>
</dbReference>
<dbReference type="Gene3D" id="3.40.50.720">
    <property type="entry name" value="NAD(P)-binding Rossmann-like Domain"/>
    <property type="match status" value="1"/>
</dbReference>
<evidence type="ECO:0000256" key="2">
    <source>
        <dbReference type="ARBA" id="ARBA00010139"/>
    </source>
</evidence>
<dbReference type="Gene3D" id="3.50.50.60">
    <property type="entry name" value="FAD/NAD(P)-binding domain"/>
    <property type="match status" value="3"/>
</dbReference>
<dbReference type="InterPro" id="IPR036188">
    <property type="entry name" value="FAD/NAD-bd_sf"/>
</dbReference>
<dbReference type="EMBL" id="NEXV01000350">
    <property type="protein sequence ID" value="PIG85065.1"/>
    <property type="molecule type" value="Genomic_DNA"/>
</dbReference>
<organism evidence="8 9">
    <name type="scientific">Aspergillus arachidicola</name>
    <dbReference type="NCBI Taxonomy" id="656916"/>
    <lineage>
        <taxon>Eukaryota</taxon>
        <taxon>Fungi</taxon>
        <taxon>Dikarya</taxon>
        <taxon>Ascomycota</taxon>
        <taxon>Pezizomycotina</taxon>
        <taxon>Eurotiomycetes</taxon>
        <taxon>Eurotiomycetidae</taxon>
        <taxon>Eurotiales</taxon>
        <taxon>Aspergillaceae</taxon>
        <taxon>Aspergillus</taxon>
        <taxon>Aspergillus subgen. Circumdati</taxon>
    </lineage>
</organism>
<dbReference type="PRINTS" id="PR00081">
    <property type="entry name" value="GDHRDH"/>
</dbReference>
<dbReference type="PANTHER" id="PTHR42877:SF10">
    <property type="entry name" value="L-ORNITHINE N(5)-OXYGENASE"/>
    <property type="match status" value="1"/>
</dbReference>
<evidence type="ECO:0000256" key="6">
    <source>
        <dbReference type="ARBA" id="ARBA00023002"/>
    </source>
</evidence>
<dbReference type="GO" id="GO:0044550">
    <property type="term" value="P:secondary metabolite biosynthetic process"/>
    <property type="evidence" value="ECO:0007669"/>
    <property type="project" value="UniProtKB-ARBA"/>
</dbReference>
<feature type="domain" description="Ketoreductase" evidence="7">
    <location>
        <begin position="569"/>
        <end position="756"/>
    </location>
</feature>
<dbReference type="SUPFAM" id="SSF51905">
    <property type="entry name" value="FAD/NAD(P)-binding domain"/>
    <property type="match status" value="2"/>
</dbReference>
<dbReference type="GO" id="GO:0050661">
    <property type="term" value="F:NADP binding"/>
    <property type="evidence" value="ECO:0007669"/>
    <property type="project" value="InterPro"/>
</dbReference>
<keyword evidence="9" id="KW-1185">Reference proteome</keyword>
<dbReference type="InterPro" id="IPR036291">
    <property type="entry name" value="NAD(P)-bd_dom_sf"/>
</dbReference>
<dbReference type="InterPro" id="IPR020946">
    <property type="entry name" value="Flavin_mOase-like"/>
</dbReference>
<dbReference type="InterPro" id="IPR002347">
    <property type="entry name" value="SDR_fam"/>
</dbReference>
<dbReference type="PANTHER" id="PTHR42877">
    <property type="entry name" value="L-ORNITHINE N(5)-MONOOXYGENASE-RELATED"/>
    <property type="match status" value="1"/>
</dbReference>
<dbReference type="GO" id="GO:0050660">
    <property type="term" value="F:flavin adenine dinucleotide binding"/>
    <property type="evidence" value="ECO:0007669"/>
    <property type="project" value="InterPro"/>
</dbReference>
<dbReference type="SMART" id="SM00822">
    <property type="entry name" value="PKS_KR"/>
    <property type="match status" value="1"/>
</dbReference>
<evidence type="ECO:0000256" key="5">
    <source>
        <dbReference type="ARBA" id="ARBA00022857"/>
    </source>
</evidence>
<dbReference type="SUPFAM" id="SSF51735">
    <property type="entry name" value="NAD(P)-binding Rossmann-fold domains"/>
    <property type="match status" value="1"/>
</dbReference>
<keyword evidence="8" id="KW-0503">Monooxygenase</keyword>
<dbReference type="AlphaFoldDB" id="A0A2G7FXJ5"/>
<evidence type="ECO:0000313" key="9">
    <source>
        <dbReference type="Proteomes" id="UP000231358"/>
    </source>
</evidence>
<keyword evidence="5" id="KW-0521">NADP</keyword>
<sequence length="837" mass="93458">MASKSTDVPTYSQIACVGAGLSAVALGATLQRWYGLEDIQFFERHPTSGGTWYINSYPGCGCDVPSALYSFSFAPNPNWTKLMPSNKEIKEYIDDVVKTYKLLPKMSFGTEVVRTVWREDANRWLLYLRELKTGREYTHECQILFAATGQLVEPRPCEIPGASDFRGSIFHSARWDHSVDLNGKNVVVIGNGCTAAQIVPALAKSGQVKSLTQIVRTKHWIFPAPNFTYPKLLQWIFRYVPLAMRLHRLHIFLVAENDFRLFPMTKGAARLREKRRKQVEKYMREASPRKYHDLLIPDFDVGCKRRIFDPGYLESLHLDNVLLTDAKTERITEEGIETDKGFIPADVIVLATGFQTNKFIPYMDVVGRNSETVSEHWGRYGGPAAYNCSALNGFPNFFILLGPNAATGHTSAMMAAENSINYALRILKPVLDGDAASVEVTAKAEHDYAYWVQDALSKRVWNAGCVSWYLNDQKWNSISLRLQLLRMTMMLPREGLYIDPIVKILRQTILHPIFTLTCLYFVKSSAAAQYDKPAQLIAGTSVLLWLNDWLSAKSRNNWVMDDNWDWKKELVVVTGGSGGIGGGVAQRLATMGARVVVLDIIPLTYEPETERIIYYRCDLSDEKEIAAICENIKSEVGHPTVLVVVNNAGLSRGQTVAEGSYSDNIITLKTNLLAPLLLSKEFLPSMIRQNHGHIVNVSSMSAYIPPPGIADYAASKAGLIAFHECLGQELRAQNALKVRTSLAVLSFTKTPLFKGETNQSNFFMPLLHVDTVVDAIVDTLDSGLSRTIFLPGIFRLLAGLRGAPDWAQNLIRGGTKSLKVEFKGRQKIDLQTGRLVA</sequence>
<evidence type="ECO:0000259" key="7">
    <source>
        <dbReference type="SMART" id="SM00822"/>
    </source>
</evidence>
<dbReference type="InterPro" id="IPR051209">
    <property type="entry name" value="FAD-bind_Monooxygenase_sf"/>
</dbReference>
<accession>A0A2G7FXJ5</accession>
<evidence type="ECO:0000313" key="8">
    <source>
        <dbReference type="EMBL" id="PIG85065.1"/>
    </source>
</evidence>
<dbReference type="STRING" id="656916.A0A2G7FXJ5"/>
<gene>
    <name evidence="8" type="ORF">AARAC_000628</name>
</gene>
<keyword evidence="4" id="KW-0274">FAD</keyword>
<dbReference type="InterPro" id="IPR020904">
    <property type="entry name" value="Sc_DH/Rdtase_CS"/>
</dbReference>
<name>A0A2G7FXJ5_9EURO</name>
<protein>
    <submittedName>
        <fullName evidence="8">Monooxygenase</fullName>
    </submittedName>
</protein>
<keyword evidence="6" id="KW-0560">Oxidoreductase</keyword>
<dbReference type="GO" id="GO:0004499">
    <property type="term" value="F:N,N-dimethylaniline monooxygenase activity"/>
    <property type="evidence" value="ECO:0007669"/>
    <property type="project" value="InterPro"/>
</dbReference>
<evidence type="ECO:0000256" key="3">
    <source>
        <dbReference type="ARBA" id="ARBA00022630"/>
    </source>
</evidence>
<evidence type="ECO:0000256" key="4">
    <source>
        <dbReference type="ARBA" id="ARBA00022827"/>
    </source>
</evidence>
<evidence type="ECO:0000256" key="1">
    <source>
        <dbReference type="ARBA" id="ARBA00001974"/>
    </source>
</evidence>
<dbReference type="PROSITE" id="PS00061">
    <property type="entry name" value="ADH_SHORT"/>
    <property type="match status" value="1"/>
</dbReference>
<comment type="similarity">
    <text evidence="2">Belongs to the FAD-binding monooxygenase family.</text>
</comment>
<keyword evidence="3" id="KW-0285">Flavoprotein</keyword>
<proteinExistence type="inferred from homology"/>
<dbReference type="Pfam" id="PF00743">
    <property type="entry name" value="FMO-like"/>
    <property type="match status" value="1"/>
</dbReference>
<comment type="caution">
    <text evidence="8">The sequence shown here is derived from an EMBL/GenBank/DDBJ whole genome shotgun (WGS) entry which is preliminary data.</text>
</comment>